<dbReference type="Pfam" id="PF00931">
    <property type="entry name" value="NB-ARC"/>
    <property type="match status" value="1"/>
</dbReference>
<dbReference type="InterPro" id="IPR032675">
    <property type="entry name" value="LRR_dom_sf"/>
</dbReference>
<evidence type="ECO:0000256" key="1">
    <source>
        <dbReference type="ARBA" id="ARBA00022737"/>
    </source>
</evidence>
<dbReference type="SUPFAM" id="SSF52058">
    <property type="entry name" value="L domain-like"/>
    <property type="match status" value="1"/>
</dbReference>
<sequence length="458" mass="51981">MVRDQTESSVPRVVIGRDSDKKAIVELLVASNSEENVSVLSIVGIGGLGKTTLAQLIFNDERIKNYFELKIWVCVSDPFDVKMIVRKILESATGTKSEDLELEALKSQLGNIMYSKRYLLVLDDVWNENREKWDNLKKLLEGGSSGTKILVTTRSERVAQISSTVKPYVLKALSPSESWSLFLQVALKGQEPKDSNKKTFLLPHQELYDDDDGTISIDKVILPNFKKLRVFDMDSCGIEKVPSFIKSLRHLRYLDVSRNKKITELPNFITNLQNLQVLNVFECHSLQKLPKDIKKLISLRHLYCAGCLRLHYMPRGIGQLASLQTLSMFMAATDDSVSKYAGGLDEMDTLNNLRGSLEIRKLGHGTINPNLKEKPLLQSLILHFDDNLYVHREETASCLQPHSNLKELEVWAYRGFSFPSWVSSLTNAVIIRIFHCSKCQHLPPLHQLPSLQYLELIV</sequence>
<dbReference type="Gene3D" id="3.40.50.300">
    <property type="entry name" value="P-loop containing nucleotide triphosphate hydrolases"/>
    <property type="match status" value="1"/>
</dbReference>
<protein>
    <submittedName>
        <fullName evidence="5">Uncharacterized protein</fullName>
    </submittedName>
</protein>
<organism evidence="5 6">
    <name type="scientific">Hevea brasiliensis</name>
    <name type="common">Para rubber tree</name>
    <name type="synonym">Siphonia brasiliensis</name>
    <dbReference type="NCBI Taxonomy" id="3981"/>
    <lineage>
        <taxon>Eukaryota</taxon>
        <taxon>Viridiplantae</taxon>
        <taxon>Streptophyta</taxon>
        <taxon>Embryophyta</taxon>
        <taxon>Tracheophyta</taxon>
        <taxon>Spermatophyta</taxon>
        <taxon>Magnoliopsida</taxon>
        <taxon>eudicotyledons</taxon>
        <taxon>Gunneridae</taxon>
        <taxon>Pentapetalae</taxon>
        <taxon>rosids</taxon>
        <taxon>fabids</taxon>
        <taxon>Malpighiales</taxon>
        <taxon>Euphorbiaceae</taxon>
        <taxon>Crotonoideae</taxon>
        <taxon>Micrandreae</taxon>
        <taxon>Hevea</taxon>
    </lineage>
</organism>
<dbReference type="EMBL" id="JAAGAX010000003">
    <property type="protein sequence ID" value="KAF2319550.1"/>
    <property type="molecule type" value="Genomic_DNA"/>
</dbReference>
<dbReference type="InterPro" id="IPR002182">
    <property type="entry name" value="NB-ARC"/>
</dbReference>
<accession>A0A6A6N1K6</accession>
<keyword evidence="2" id="KW-0611">Plant defense</keyword>
<name>A0A6A6N1K6_HEVBR</name>
<dbReference type="Gene3D" id="3.80.10.10">
    <property type="entry name" value="Ribonuclease Inhibitor"/>
    <property type="match status" value="1"/>
</dbReference>
<dbReference type="InterPro" id="IPR027417">
    <property type="entry name" value="P-loop_NTPase"/>
</dbReference>
<comment type="caution">
    <text evidence="5">The sequence shown here is derived from an EMBL/GenBank/DDBJ whole genome shotgun (WGS) entry which is preliminary data.</text>
</comment>
<dbReference type="Pfam" id="PF23598">
    <property type="entry name" value="LRR_14"/>
    <property type="match status" value="1"/>
</dbReference>
<feature type="domain" description="Disease resistance R13L4/SHOC-2-like LRR" evidence="4">
    <location>
        <begin position="221"/>
        <end position="456"/>
    </location>
</feature>
<dbReference type="GO" id="GO:0006952">
    <property type="term" value="P:defense response"/>
    <property type="evidence" value="ECO:0007669"/>
    <property type="project" value="UniProtKB-KW"/>
</dbReference>
<evidence type="ECO:0000313" key="6">
    <source>
        <dbReference type="Proteomes" id="UP000467840"/>
    </source>
</evidence>
<proteinExistence type="predicted"/>
<evidence type="ECO:0000256" key="2">
    <source>
        <dbReference type="ARBA" id="ARBA00022821"/>
    </source>
</evidence>
<dbReference type="Proteomes" id="UP000467840">
    <property type="component" value="Chromosome 10"/>
</dbReference>
<dbReference type="FunFam" id="3.40.50.300:FF:001091">
    <property type="entry name" value="Probable disease resistance protein At1g61300"/>
    <property type="match status" value="1"/>
</dbReference>
<dbReference type="AlphaFoldDB" id="A0A6A6N1K6"/>
<dbReference type="PRINTS" id="PR00364">
    <property type="entry name" value="DISEASERSIST"/>
</dbReference>
<reference evidence="5 6" key="1">
    <citation type="journal article" date="2020" name="Mol. Plant">
        <title>The Chromosome-Based Rubber Tree Genome Provides New Insights into Spurge Genome Evolution and Rubber Biosynthesis.</title>
        <authorList>
            <person name="Liu J."/>
            <person name="Shi C."/>
            <person name="Shi C.C."/>
            <person name="Li W."/>
            <person name="Zhang Q.J."/>
            <person name="Zhang Y."/>
            <person name="Li K."/>
            <person name="Lu H.F."/>
            <person name="Shi C."/>
            <person name="Zhu S.T."/>
            <person name="Xiao Z.Y."/>
            <person name="Nan H."/>
            <person name="Yue Y."/>
            <person name="Zhu X.G."/>
            <person name="Wu Y."/>
            <person name="Hong X.N."/>
            <person name="Fan G.Y."/>
            <person name="Tong Y."/>
            <person name="Zhang D."/>
            <person name="Mao C.L."/>
            <person name="Liu Y.L."/>
            <person name="Hao S.J."/>
            <person name="Liu W.Q."/>
            <person name="Lv M.Q."/>
            <person name="Zhang H.B."/>
            <person name="Liu Y."/>
            <person name="Hu-Tang G.R."/>
            <person name="Wang J.P."/>
            <person name="Wang J.H."/>
            <person name="Sun Y.H."/>
            <person name="Ni S.B."/>
            <person name="Chen W.B."/>
            <person name="Zhang X.C."/>
            <person name="Jiao Y.N."/>
            <person name="Eichler E.E."/>
            <person name="Li G.H."/>
            <person name="Liu X."/>
            <person name="Gao L.Z."/>
        </authorList>
    </citation>
    <scope>NUCLEOTIDE SEQUENCE [LARGE SCALE GENOMIC DNA]</scope>
    <source>
        <strain evidence="6">cv. GT1</strain>
        <tissue evidence="5">Leaf</tissue>
    </source>
</reference>
<evidence type="ECO:0000259" key="3">
    <source>
        <dbReference type="Pfam" id="PF00931"/>
    </source>
</evidence>
<dbReference type="PANTHER" id="PTHR36766">
    <property type="entry name" value="PLANT BROAD-SPECTRUM MILDEW RESISTANCE PROTEIN RPW8"/>
    <property type="match status" value="1"/>
</dbReference>
<dbReference type="InterPro" id="IPR055414">
    <property type="entry name" value="LRR_R13L4/SHOC2-like"/>
</dbReference>
<evidence type="ECO:0000259" key="4">
    <source>
        <dbReference type="Pfam" id="PF23598"/>
    </source>
</evidence>
<evidence type="ECO:0000313" key="5">
    <source>
        <dbReference type="EMBL" id="KAF2319550.1"/>
    </source>
</evidence>
<keyword evidence="1" id="KW-0677">Repeat</keyword>
<dbReference type="GO" id="GO:0043531">
    <property type="term" value="F:ADP binding"/>
    <property type="evidence" value="ECO:0007669"/>
    <property type="project" value="InterPro"/>
</dbReference>
<dbReference type="SUPFAM" id="SSF52540">
    <property type="entry name" value="P-loop containing nucleoside triphosphate hydrolases"/>
    <property type="match status" value="1"/>
</dbReference>
<gene>
    <name evidence="5" type="ORF">GH714_016946</name>
</gene>
<feature type="domain" description="NB-ARC" evidence="3">
    <location>
        <begin position="20"/>
        <end position="188"/>
    </location>
</feature>
<keyword evidence="6" id="KW-1185">Reference proteome</keyword>
<dbReference type="PANTHER" id="PTHR36766:SF38">
    <property type="entry name" value="DISEASE RESISTANCE PROTEIN RGA3"/>
    <property type="match status" value="1"/>
</dbReference>